<evidence type="ECO:0000256" key="1">
    <source>
        <dbReference type="ARBA" id="ARBA00006484"/>
    </source>
</evidence>
<dbReference type="AlphaFoldDB" id="A0A438BIF1"/>
<evidence type="ECO:0000256" key="2">
    <source>
        <dbReference type="ARBA" id="ARBA00023002"/>
    </source>
</evidence>
<evidence type="ECO:0000313" key="4">
    <source>
        <dbReference type="Proteomes" id="UP000286208"/>
    </source>
</evidence>
<accession>A0A438BIF1</accession>
<dbReference type="RefSeq" id="WP_127914787.1">
    <property type="nucleotide sequence ID" value="NZ_RKLP01000002.1"/>
</dbReference>
<evidence type="ECO:0000313" key="3">
    <source>
        <dbReference type="EMBL" id="RVW10365.1"/>
    </source>
</evidence>
<dbReference type="GO" id="GO:0016491">
    <property type="term" value="F:oxidoreductase activity"/>
    <property type="evidence" value="ECO:0007669"/>
    <property type="project" value="UniProtKB-KW"/>
</dbReference>
<dbReference type="CDD" id="cd05233">
    <property type="entry name" value="SDR_c"/>
    <property type="match status" value="1"/>
</dbReference>
<name>A0A438BIF1_9NOCA</name>
<organism evidence="3 4">
    <name type="scientific">Prescottella agglutinans</name>
    <dbReference type="NCBI Taxonomy" id="1644129"/>
    <lineage>
        <taxon>Bacteria</taxon>
        <taxon>Bacillati</taxon>
        <taxon>Actinomycetota</taxon>
        <taxon>Actinomycetes</taxon>
        <taxon>Mycobacteriales</taxon>
        <taxon>Nocardiaceae</taxon>
        <taxon>Prescottella</taxon>
    </lineage>
</organism>
<dbReference type="EMBL" id="RKLP01000002">
    <property type="protein sequence ID" value="RVW10365.1"/>
    <property type="molecule type" value="Genomic_DNA"/>
</dbReference>
<dbReference type="Pfam" id="PF13561">
    <property type="entry name" value="adh_short_C2"/>
    <property type="match status" value="1"/>
</dbReference>
<dbReference type="OrthoDB" id="4380821at2"/>
<gene>
    <name evidence="3" type="ORF">EGT67_04075</name>
</gene>
<dbReference type="FunFam" id="3.40.50.720:FF:000084">
    <property type="entry name" value="Short-chain dehydrogenase reductase"/>
    <property type="match status" value="1"/>
</dbReference>
<dbReference type="InterPro" id="IPR002347">
    <property type="entry name" value="SDR_fam"/>
</dbReference>
<comment type="caution">
    <text evidence="3">The sequence shown here is derived from an EMBL/GenBank/DDBJ whole genome shotgun (WGS) entry which is preliminary data.</text>
</comment>
<dbReference type="PANTHER" id="PTHR43639">
    <property type="entry name" value="OXIDOREDUCTASE, SHORT-CHAIN DEHYDROGENASE/REDUCTASE FAMILY (AFU_ORTHOLOGUE AFUA_5G02870)"/>
    <property type="match status" value="1"/>
</dbReference>
<dbReference type="PRINTS" id="PR00080">
    <property type="entry name" value="SDRFAMILY"/>
</dbReference>
<dbReference type="SUPFAM" id="SSF51735">
    <property type="entry name" value="NAD(P)-binding Rossmann-fold domains"/>
    <property type="match status" value="1"/>
</dbReference>
<dbReference type="Proteomes" id="UP000286208">
    <property type="component" value="Unassembled WGS sequence"/>
</dbReference>
<sequence length="253" mass="26100">MGKLDGKVALITGAGQGVGQGVAFALAKEGARIAVSGRTESKLIETCEAIAAFGGVAEPVVADVSDADDITRAVDTTAALFGGVDILVNNASLNPLGPINDLKADVLERAYTSGPIAALRTMQACYPYMKERGGGAIVNMVSSVAVRWDASGYGGYASVKEAVRSLTRAAACEWGVDNIRVNAVAPHAMSPGLQRWTEARPEEAAAFVASIPMRRIGDCETDIGNAVAFLVGPDATYLTGATVPLDGGQARWS</sequence>
<proteinExistence type="inferred from homology"/>
<protein>
    <submittedName>
        <fullName evidence="3">SDR family oxidoreductase</fullName>
    </submittedName>
</protein>
<dbReference type="Gene3D" id="3.40.50.720">
    <property type="entry name" value="NAD(P)-binding Rossmann-like Domain"/>
    <property type="match status" value="1"/>
</dbReference>
<comment type="similarity">
    <text evidence="1">Belongs to the short-chain dehydrogenases/reductases (SDR) family.</text>
</comment>
<dbReference type="PANTHER" id="PTHR43639:SF1">
    <property type="entry name" value="SHORT-CHAIN DEHYDROGENASE_REDUCTASE FAMILY PROTEIN"/>
    <property type="match status" value="1"/>
</dbReference>
<dbReference type="InterPro" id="IPR036291">
    <property type="entry name" value="NAD(P)-bd_dom_sf"/>
</dbReference>
<dbReference type="PRINTS" id="PR00081">
    <property type="entry name" value="GDHRDH"/>
</dbReference>
<keyword evidence="2" id="KW-0560">Oxidoreductase</keyword>
<reference evidence="3 4" key="1">
    <citation type="submission" date="2018-11" db="EMBL/GenBank/DDBJ databases">
        <title>Rhodococcus spongicola sp. nov. and Rhodococcus xishaensis sp. nov. from marine sponges.</title>
        <authorList>
            <person name="Li L."/>
            <person name="Lin H.W."/>
        </authorList>
    </citation>
    <scope>NUCLEOTIDE SEQUENCE [LARGE SCALE GENOMIC DNA]</scope>
    <source>
        <strain evidence="3 4">CCTCC AB2014297</strain>
    </source>
</reference>
<keyword evidence="4" id="KW-1185">Reference proteome</keyword>